<proteinExistence type="predicted"/>
<keyword evidence="2" id="KW-1185">Reference proteome</keyword>
<evidence type="ECO:0000313" key="2">
    <source>
        <dbReference type="Proteomes" id="UP000779508"/>
    </source>
</evidence>
<name>A0ABS6FXW2_9FIRM</name>
<dbReference type="Proteomes" id="UP000779508">
    <property type="component" value="Unassembled WGS sequence"/>
</dbReference>
<comment type="caution">
    <text evidence="1">The sequence shown here is derived from an EMBL/GenBank/DDBJ whole genome shotgun (WGS) entry which is preliminary data.</text>
</comment>
<protein>
    <submittedName>
        <fullName evidence="1">Uncharacterized protein</fullName>
    </submittedName>
</protein>
<reference evidence="1 2" key="1">
    <citation type="submission" date="2021-06" db="EMBL/GenBank/DDBJ databases">
        <authorList>
            <person name="Sun Q."/>
            <person name="Li D."/>
        </authorList>
    </citation>
    <scope>NUCLEOTIDE SEQUENCE [LARGE SCALE GENOMIC DNA]</scope>
    <source>
        <strain evidence="1 2">MSJ-5</strain>
    </source>
</reference>
<sequence length="96" mass="11065">MFRVFYFVSKYFLKEGLNVAIVDADRILNGITGHTTAKITSEHDLIYDKMINQIGMEKAKQYTESNEKAIKFIAQIVEAKNIERLNKENSLSNLYS</sequence>
<evidence type="ECO:0000313" key="1">
    <source>
        <dbReference type="EMBL" id="MBU5674928.1"/>
    </source>
</evidence>
<dbReference type="RefSeq" id="WP_216414444.1">
    <property type="nucleotide sequence ID" value="NZ_JAHLQK010000001.1"/>
</dbReference>
<accession>A0ABS6FXW2</accession>
<organism evidence="1 2">
    <name type="scientific">Alkaliphilus flagellatus</name>
    <dbReference type="NCBI Taxonomy" id="2841507"/>
    <lineage>
        <taxon>Bacteria</taxon>
        <taxon>Bacillati</taxon>
        <taxon>Bacillota</taxon>
        <taxon>Clostridia</taxon>
        <taxon>Peptostreptococcales</taxon>
        <taxon>Natronincolaceae</taxon>
        <taxon>Alkaliphilus</taxon>
    </lineage>
</organism>
<gene>
    <name evidence="1" type="ORF">KQI88_00675</name>
</gene>
<dbReference type="EMBL" id="JAHLQK010000001">
    <property type="protein sequence ID" value="MBU5674928.1"/>
    <property type="molecule type" value="Genomic_DNA"/>
</dbReference>